<dbReference type="OrthoDB" id="5869318at2759"/>
<feature type="transmembrane region" description="Helical" evidence="1">
    <location>
        <begin position="38"/>
        <end position="57"/>
    </location>
</feature>
<name>A0A0N4VH59_ENTVE</name>
<proteinExistence type="predicted"/>
<organism evidence="4">
    <name type="scientific">Enterobius vermicularis</name>
    <name type="common">Human pinworm</name>
    <dbReference type="NCBI Taxonomy" id="51028"/>
    <lineage>
        <taxon>Eukaryota</taxon>
        <taxon>Metazoa</taxon>
        <taxon>Ecdysozoa</taxon>
        <taxon>Nematoda</taxon>
        <taxon>Chromadorea</taxon>
        <taxon>Rhabditida</taxon>
        <taxon>Spirurina</taxon>
        <taxon>Oxyuridomorpha</taxon>
        <taxon>Oxyuroidea</taxon>
        <taxon>Oxyuridae</taxon>
        <taxon>Enterobius</taxon>
    </lineage>
</organism>
<reference evidence="4" key="1">
    <citation type="submission" date="2017-02" db="UniProtKB">
        <authorList>
            <consortium name="WormBaseParasite"/>
        </authorList>
    </citation>
    <scope>IDENTIFICATION</scope>
</reference>
<evidence type="ECO:0000313" key="2">
    <source>
        <dbReference type="EMBL" id="VDD94754.1"/>
    </source>
</evidence>
<dbReference type="Proteomes" id="UP000274131">
    <property type="component" value="Unassembled WGS sequence"/>
</dbReference>
<evidence type="ECO:0000256" key="1">
    <source>
        <dbReference type="SAM" id="Phobius"/>
    </source>
</evidence>
<evidence type="ECO:0000313" key="3">
    <source>
        <dbReference type="Proteomes" id="UP000274131"/>
    </source>
</evidence>
<gene>
    <name evidence="2" type="ORF">EVEC_LOCUS9505</name>
</gene>
<protein>
    <submittedName>
        <fullName evidence="4">BRICHOS domain-containing protein</fullName>
    </submittedName>
</protein>
<dbReference type="WBParaSite" id="EVEC_0001016001-mRNA-1">
    <property type="protein sequence ID" value="EVEC_0001016001-mRNA-1"/>
    <property type="gene ID" value="EVEC_0001016001"/>
</dbReference>
<keyword evidence="3" id="KW-1185">Reference proteome</keyword>
<dbReference type="EMBL" id="UXUI01010101">
    <property type="protein sequence ID" value="VDD94754.1"/>
    <property type="molecule type" value="Genomic_DNA"/>
</dbReference>
<dbReference type="AlphaFoldDB" id="A0A0N4VH59"/>
<evidence type="ECO:0000313" key="4">
    <source>
        <dbReference type="WBParaSite" id="EVEC_0001016001-mRNA-1"/>
    </source>
</evidence>
<sequence>MHTFNKSEPPLRSNGGIKHKRDRMEELRQCWANKWTKICCCLLILLIALAIILPIIFTQTLRRGPNRFTWTPPLQYRLGQNNPTVVRMTTYPNQVRFDVSGDIPFKKGKYVSVYDFRTRKTILIDLSLKNNEKNLVCFVMDINSTIVPNREVLENAARNSGDVRREQLQGWYESWNYVPRPYSGNTANIFSASIPECEFARWVELTYTAYDQRGQKCSECYDFCLPELGIERDPIRGESYLNIVRRVCFNLFVPEWRSYAYSNEQNQRDFETYYGNTNEALRTNGNSNLPDARNFETKWIPLQQVSRKIFLTIYIYLKYLPKLLVKFDCSERLSNLTHQAVDALQTTVMGAAQSVFGNHPNGRNSGNGANGNGYVNGNGFMRPYTSITNNGNGQDEMGFSNQQVAQDFVSLWRNDVFVVICCKKNVVLFTLESHFSVRMGKRKISRCFRRITTTGNYKWNTSATRSSKSSLSAVKSGDCIWTKQSK</sequence>
<reference evidence="2 3" key="2">
    <citation type="submission" date="2018-10" db="EMBL/GenBank/DDBJ databases">
        <authorList>
            <consortium name="Pathogen Informatics"/>
        </authorList>
    </citation>
    <scope>NUCLEOTIDE SEQUENCE [LARGE SCALE GENOMIC DNA]</scope>
</reference>
<keyword evidence="1" id="KW-0472">Membrane</keyword>
<keyword evidence="1" id="KW-1133">Transmembrane helix</keyword>
<accession>A0A0N4VH59</accession>
<keyword evidence="1" id="KW-0812">Transmembrane</keyword>